<keyword evidence="4" id="KW-1185">Reference proteome</keyword>
<evidence type="ECO:0000313" key="1">
    <source>
        <dbReference type="EMBL" id="STQ85524.1"/>
    </source>
</evidence>
<evidence type="ECO:0000313" key="4">
    <source>
        <dbReference type="Proteomes" id="UP000255139"/>
    </source>
</evidence>
<protein>
    <submittedName>
        <fullName evidence="1">Sua5 YciO YrdC YwlC family protein</fullName>
    </submittedName>
</protein>
<dbReference type="AlphaFoldDB" id="A0A099TXZ5"/>
<dbReference type="OrthoDB" id="5339525at2"/>
<reference evidence="1 4" key="2">
    <citation type="submission" date="2018-06" db="EMBL/GenBank/DDBJ databases">
        <authorList>
            <consortium name="Pathogen Informatics"/>
            <person name="Doyle S."/>
        </authorList>
    </citation>
    <scope>NUCLEOTIDE SEQUENCE [LARGE SCALE GENOMIC DNA]</scope>
    <source>
        <strain evidence="1 4">NCTC12714</strain>
    </source>
</reference>
<proteinExistence type="predicted"/>
<dbReference type="Proteomes" id="UP000029922">
    <property type="component" value="Unassembled WGS sequence"/>
</dbReference>
<dbReference type="STRING" id="216.LS73_09690"/>
<sequence>MPISSNFVNLNDIIFLAQTDTTIGFLSKNKALINKAKGAKPSKELLIEFASFKDLCYRTPTYFRVFIRRAKKTSFVLSKTRSFRVIMDSKHREFLKNVNYLYSSSANPTSKGFDSEFAIKCADIIVTDSRGLFSAKSSRILKVRGLRIKKIRH</sequence>
<accession>A0A099TXZ5</accession>
<name>A0A099TXZ5_9HELI</name>
<evidence type="ECO:0000313" key="3">
    <source>
        <dbReference type="Proteomes" id="UP000029922"/>
    </source>
</evidence>
<gene>
    <name evidence="2" type="ORF">LS73_008670</name>
    <name evidence="1" type="ORF">NCTC12714_00309</name>
</gene>
<dbReference type="Proteomes" id="UP000255139">
    <property type="component" value="Unassembled WGS sequence"/>
</dbReference>
<organism evidence="1 4">
    <name type="scientific">Helicobacter muridarum</name>
    <dbReference type="NCBI Taxonomy" id="216"/>
    <lineage>
        <taxon>Bacteria</taxon>
        <taxon>Pseudomonadati</taxon>
        <taxon>Campylobacterota</taxon>
        <taxon>Epsilonproteobacteria</taxon>
        <taxon>Campylobacterales</taxon>
        <taxon>Helicobacteraceae</taxon>
        <taxon>Helicobacter</taxon>
    </lineage>
</organism>
<evidence type="ECO:0000313" key="2">
    <source>
        <dbReference type="EMBL" id="TLD98590.1"/>
    </source>
</evidence>
<dbReference type="EMBL" id="JRPD02000027">
    <property type="protein sequence ID" value="TLD98590.1"/>
    <property type="molecule type" value="Genomic_DNA"/>
</dbReference>
<reference evidence="2 3" key="1">
    <citation type="journal article" date="2014" name="Genome Announc.">
        <title>Draft genome sequences of eight enterohepatic helicobacter species isolated from both laboratory and wild rodents.</title>
        <authorList>
            <person name="Sheh A."/>
            <person name="Shen Z."/>
            <person name="Fox J.G."/>
        </authorList>
    </citation>
    <scope>NUCLEOTIDE SEQUENCE [LARGE SCALE GENOMIC DNA]</scope>
    <source>
        <strain evidence="2 3">ST1</strain>
    </source>
</reference>
<dbReference type="EMBL" id="UGJE01000002">
    <property type="protein sequence ID" value="STQ85524.1"/>
    <property type="molecule type" value="Genomic_DNA"/>
</dbReference>